<feature type="compositionally biased region" description="Polar residues" evidence="1">
    <location>
        <begin position="117"/>
        <end position="126"/>
    </location>
</feature>
<protein>
    <submittedName>
        <fullName evidence="2">Uncharacterized protein</fullName>
    </submittedName>
</protein>
<dbReference type="AlphaFoldDB" id="A0A0B7FUL0"/>
<dbReference type="EMBL" id="LN679105">
    <property type="protein sequence ID" value="CEL61616.1"/>
    <property type="molecule type" value="Genomic_DNA"/>
</dbReference>
<organism evidence="2 3">
    <name type="scientific">Thanatephorus cucumeris (strain AG1-IB / isolate 7/3/14)</name>
    <name type="common">Lettuce bottom rot fungus</name>
    <name type="synonym">Rhizoctonia solani</name>
    <dbReference type="NCBI Taxonomy" id="1108050"/>
    <lineage>
        <taxon>Eukaryota</taxon>
        <taxon>Fungi</taxon>
        <taxon>Dikarya</taxon>
        <taxon>Basidiomycota</taxon>
        <taxon>Agaricomycotina</taxon>
        <taxon>Agaricomycetes</taxon>
        <taxon>Cantharellales</taxon>
        <taxon>Ceratobasidiaceae</taxon>
        <taxon>Rhizoctonia</taxon>
        <taxon>Rhizoctonia solani AG-1</taxon>
    </lineage>
</organism>
<sequence>MIGLKHPGIFGQPAKAAWGEIWDSIGPASDVVRSGQAVYKTDDQMFFNSLTELHLPEEVYQYVHPPSPVCVPTTSLVHGTGRLFGTKTGQLMEFGTLRGRQLPKSSPKGGSVACPNYSPSLQTPEPRNNLENERWRYWLEIPATLYWCQVENPPSTDDKNKGAPLAIKYLRHRTSTLIHVKLTLAGSVGIPSNHPMAKETIDYTLDPVTYHVVRERSDSMSTVSSPISIGPTGRPPITSTPNSSASSILSSAGLDMANALVSGSIELVDPLPSHLAKDLDERGFGDVPRTAAILPISTSTSSFSLPHAVIVVGLNTRRTYDADYASWLESLSAGISNQLSVVLQREADTRMMVERERMDKAKTMFFTNVSHGGFPFAMFCSGSE</sequence>
<feature type="region of interest" description="Disordered" evidence="1">
    <location>
        <begin position="101"/>
        <end position="126"/>
    </location>
</feature>
<dbReference type="STRING" id="1108050.A0A0B7FUL0"/>
<evidence type="ECO:0000313" key="3">
    <source>
        <dbReference type="Proteomes" id="UP000059188"/>
    </source>
</evidence>
<dbReference type="Proteomes" id="UP000059188">
    <property type="component" value="Unassembled WGS sequence"/>
</dbReference>
<proteinExistence type="predicted"/>
<evidence type="ECO:0000313" key="2">
    <source>
        <dbReference type="EMBL" id="CEL61616.1"/>
    </source>
</evidence>
<accession>A0A0B7FUL0</accession>
<keyword evidence="3" id="KW-1185">Reference proteome</keyword>
<dbReference type="OrthoDB" id="60033at2759"/>
<evidence type="ECO:0000256" key="1">
    <source>
        <dbReference type="SAM" id="MobiDB-lite"/>
    </source>
</evidence>
<name>A0A0B7FUL0_THACB</name>
<reference evidence="2 3" key="1">
    <citation type="submission" date="2014-11" db="EMBL/GenBank/DDBJ databases">
        <authorList>
            <person name="Wibberg Daniel"/>
        </authorList>
    </citation>
    <scope>NUCLEOTIDE SEQUENCE [LARGE SCALE GENOMIC DNA]</scope>
    <source>
        <strain evidence="2">Rhizoctonia solani AG1-IB 7/3/14</strain>
    </source>
</reference>
<feature type="region of interest" description="Disordered" evidence="1">
    <location>
        <begin position="221"/>
        <end position="244"/>
    </location>
</feature>
<gene>
    <name evidence="2" type="ORF">RSOLAG1IB_04366</name>
</gene>